<keyword evidence="12" id="KW-1185">Reference proteome</keyword>
<dbReference type="PANTHER" id="PTHR30625">
    <property type="entry name" value="PROTEIN TOLQ"/>
    <property type="match status" value="1"/>
</dbReference>
<dbReference type="RefSeq" id="WP_168836465.1">
    <property type="nucleotide sequence ID" value="NZ_JABAIK010000009.1"/>
</dbReference>
<evidence type="ECO:0000313" key="11">
    <source>
        <dbReference type="EMBL" id="NLS13375.1"/>
    </source>
</evidence>
<accession>A0A7X8YHA3</accession>
<evidence type="ECO:0000256" key="9">
    <source>
        <dbReference type="SAM" id="Phobius"/>
    </source>
</evidence>
<keyword evidence="4 9" id="KW-0812">Transmembrane</keyword>
<comment type="subcellular location">
    <subcellularLocation>
        <location evidence="1">Cell membrane</location>
        <topology evidence="1">Multi-pass membrane protein</topology>
    </subcellularLocation>
    <subcellularLocation>
        <location evidence="8">Membrane</location>
        <topology evidence="8">Multi-pass membrane protein</topology>
    </subcellularLocation>
</comment>
<feature type="transmembrane region" description="Helical" evidence="9">
    <location>
        <begin position="118"/>
        <end position="142"/>
    </location>
</feature>
<feature type="transmembrane region" description="Helical" evidence="9">
    <location>
        <begin position="162"/>
        <end position="185"/>
    </location>
</feature>
<organism evidence="11 12">
    <name type="scientific">Vibrio agarilyticus</name>
    <dbReference type="NCBI Taxonomy" id="2726741"/>
    <lineage>
        <taxon>Bacteria</taxon>
        <taxon>Pseudomonadati</taxon>
        <taxon>Pseudomonadota</taxon>
        <taxon>Gammaproteobacteria</taxon>
        <taxon>Vibrionales</taxon>
        <taxon>Vibrionaceae</taxon>
        <taxon>Vibrio</taxon>
    </lineage>
</organism>
<keyword evidence="5 8" id="KW-0653">Protein transport</keyword>
<evidence type="ECO:0000256" key="7">
    <source>
        <dbReference type="ARBA" id="ARBA00023136"/>
    </source>
</evidence>
<keyword evidence="6 9" id="KW-1133">Transmembrane helix</keyword>
<dbReference type="GO" id="GO:0017038">
    <property type="term" value="P:protein import"/>
    <property type="evidence" value="ECO:0007669"/>
    <property type="project" value="TreeGrafter"/>
</dbReference>
<name>A0A7X8YHA3_9VIBR</name>
<dbReference type="Pfam" id="PF01618">
    <property type="entry name" value="MotA_ExbB"/>
    <property type="match status" value="1"/>
</dbReference>
<evidence type="ECO:0000256" key="1">
    <source>
        <dbReference type="ARBA" id="ARBA00004651"/>
    </source>
</evidence>
<dbReference type="Proteomes" id="UP000535589">
    <property type="component" value="Unassembled WGS sequence"/>
</dbReference>
<protein>
    <submittedName>
        <fullName evidence="11">MotA/TolQ/ExbB proton channel family protein</fullName>
    </submittedName>
</protein>
<sequence>MFNLEFISTIHAQLGLMTWPLTLLSLLMVMIIVERLIYAMLHSKTGSTPLQKQLYALELNDDTALEQFVTSHQNSKRTLTQGLCMLIGHRQFTKGLREEAVSIWLHKKRRHYTAGLKLLNIIGVLSPLLGLLGTVLGLIEMFKGLSNAQGSISPADLADGLGLAMATTAAGLLIAVPAIASAQLFSLWADRTLARIEYVLNHFNLHLAGVSFHDKEFRCKQVCENECAQSQSSNKTIASVGEAA</sequence>
<comment type="similarity">
    <text evidence="8">Belongs to the exbB/tolQ family.</text>
</comment>
<evidence type="ECO:0000256" key="6">
    <source>
        <dbReference type="ARBA" id="ARBA00022989"/>
    </source>
</evidence>
<evidence type="ECO:0000256" key="8">
    <source>
        <dbReference type="RuleBase" id="RU004057"/>
    </source>
</evidence>
<proteinExistence type="inferred from homology"/>
<dbReference type="EMBL" id="JABAIK010000009">
    <property type="protein sequence ID" value="NLS13375.1"/>
    <property type="molecule type" value="Genomic_DNA"/>
</dbReference>
<feature type="transmembrane region" description="Helical" evidence="9">
    <location>
        <begin position="12"/>
        <end position="33"/>
    </location>
</feature>
<evidence type="ECO:0000256" key="4">
    <source>
        <dbReference type="ARBA" id="ARBA00022692"/>
    </source>
</evidence>
<reference evidence="11 12" key="1">
    <citation type="submission" date="2020-04" db="EMBL/GenBank/DDBJ databases">
        <title>Vibrio sp. SM6, a novel species isolated from seawater.</title>
        <authorList>
            <person name="Wang X."/>
        </authorList>
    </citation>
    <scope>NUCLEOTIDE SEQUENCE [LARGE SCALE GENOMIC DNA]</scope>
    <source>
        <strain evidence="11 12">SM6</strain>
    </source>
</reference>
<evidence type="ECO:0000259" key="10">
    <source>
        <dbReference type="Pfam" id="PF01618"/>
    </source>
</evidence>
<dbReference type="InterPro" id="IPR050790">
    <property type="entry name" value="ExbB/TolQ_transport"/>
</dbReference>
<keyword evidence="3" id="KW-1003">Cell membrane</keyword>
<feature type="domain" description="MotA/TolQ/ExbB proton channel" evidence="10">
    <location>
        <begin position="96"/>
        <end position="197"/>
    </location>
</feature>
<keyword evidence="2 8" id="KW-0813">Transport</keyword>
<dbReference type="GO" id="GO:0005886">
    <property type="term" value="C:plasma membrane"/>
    <property type="evidence" value="ECO:0007669"/>
    <property type="project" value="UniProtKB-SubCell"/>
</dbReference>
<evidence type="ECO:0000256" key="2">
    <source>
        <dbReference type="ARBA" id="ARBA00022448"/>
    </source>
</evidence>
<dbReference type="AlphaFoldDB" id="A0A7X8YHA3"/>
<dbReference type="InterPro" id="IPR002898">
    <property type="entry name" value="MotA_ExbB_proton_chnl"/>
</dbReference>
<keyword evidence="7 9" id="KW-0472">Membrane</keyword>
<evidence type="ECO:0000256" key="5">
    <source>
        <dbReference type="ARBA" id="ARBA00022927"/>
    </source>
</evidence>
<evidence type="ECO:0000256" key="3">
    <source>
        <dbReference type="ARBA" id="ARBA00022475"/>
    </source>
</evidence>
<gene>
    <name evidence="11" type="ORF">HGP28_10770</name>
</gene>
<comment type="caution">
    <text evidence="11">The sequence shown here is derived from an EMBL/GenBank/DDBJ whole genome shotgun (WGS) entry which is preliminary data.</text>
</comment>
<evidence type="ECO:0000313" key="12">
    <source>
        <dbReference type="Proteomes" id="UP000535589"/>
    </source>
</evidence>
<dbReference type="PANTHER" id="PTHR30625:SF15">
    <property type="entry name" value="BIOPOLYMER TRANSPORT PROTEIN EXBB"/>
    <property type="match status" value="1"/>
</dbReference>